<sequence>MKKLGLFLITSALTLALAACGGTEEEASTPASEETPATQQEETSTDTATTASDADSFTITATNWDFSSNNELVIKKGSTVELNLVNKEGFHTIANEELGIELTADAPVEFTADAVGEYELICSTVCGAMEDHEAMTITLKVVE</sequence>
<dbReference type="Proteomes" id="UP000769780">
    <property type="component" value="Unassembled WGS sequence"/>
</dbReference>
<name>A0ABS7K573_9BACI</name>
<gene>
    <name evidence="3" type="ORF">H0185_10765</name>
</gene>
<evidence type="ECO:0000313" key="4">
    <source>
        <dbReference type="Proteomes" id="UP000769780"/>
    </source>
</evidence>
<dbReference type="InterPro" id="IPR008972">
    <property type="entry name" value="Cupredoxin"/>
</dbReference>
<keyword evidence="4" id="KW-1185">Reference proteome</keyword>
<evidence type="ECO:0008006" key="5">
    <source>
        <dbReference type="Google" id="ProtNLM"/>
    </source>
</evidence>
<organism evidence="3 4">
    <name type="scientific">Mesobacillus maritimus</name>
    <dbReference type="NCBI Taxonomy" id="1643336"/>
    <lineage>
        <taxon>Bacteria</taxon>
        <taxon>Bacillati</taxon>
        <taxon>Bacillota</taxon>
        <taxon>Bacilli</taxon>
        <taxon>Bacillales</taxon>
        <taxon>Bacillaceae</taxon>
        <taxon>Mesobacillus</taxon>
    </lineage>
</organism>
<protein>
    <recommendedName>
        <fullName evidence="5">Cytochrome C oxidase subunit II</fullName>
    </recommendedName>
</protein>
<feature type="compositionally biased region" description="Low complexity" evidence="1">
    <location>
        <begin position="28"/>
        <end position="38"/>
    </location>
</feature>
<evidence type="ECO:0000256" key="1">
    <source>
        <dbReference type="SAM" id="MobiDB-lite"/>
    </source>
</evidence>
<feature type="region of interest" description="Disordered" evidence="1">
    <location>
        <begin position="24"/>
        <end position="54"/>
    </location>
</feature>
<dbReference type="PROSITE" id="PS51257">
    <property type="entry name" value="PROKAR_LIPOPROTEIN"/>
    <property type="match status" value="1"/>
</dbReference>
<comment type="caution">
    <text evidence="3">The sequence shown here is derived from an EMBL/GenBank/DDBJ whole genome shotgun (WGS) entry which is preliminary data.</text>
</comment>
<evidence type="ECO:0000313" key="3">
    <source>
        <dbReference type="EMBL" id="MBY0097275.1"/>
    </source>
</evidence>
<accession>A0ABS7K573</accession>
<evidence type="ECO:0000256" key="2">
    <source>
        <dbReference type="SAM" id="SignalP"/>
    </source>
</evidence>
<dbReference type="EMBL" id="JACWFH010000012">
    <property type="protein sequence ID" value="MBY0097275.1"/>
    <property type="molecule type" value="Genomic_DNA"/>
</dbReference>
<dbReference type="RefSeq" id="WP_221873500.1">
    <property type="nucleotide sequence ID" value="NZ_JACWFH010000012.1"/>
</dbReference>
<feature type="compositionally biased region" description="Low complexity" evidence="1">
    <location>
        <begin position="45"/>
        <end position="54"/>
    </location>
</feature>
<dbReference type="SUPFAM" id="SSF49503">
    <property type="entry name" value="Cupredoxins"/>
    <property type="match status" value="1"/>
</dbReference>
<reference evidence="3 4" key="1">
    <citation type="submission" date="2020-07" db="EMBL/GenBank/DDBJ databases">
        <title>Fungal Genomes of the International Space Station.</title>
        <authorList>
            <person name="Seuylemezian A."/>
            <person name="Singh N.K."/>
            <person name="Wood J."/>
            <person name="Venkateswaran K."/>
        </authorList>
    </citation>
    <scope>NUCLEOTIDE SEQUENCE [LARGE SCALE GENOMIC DNA]</scope>
    <source>
        <strain evidence="3 4">PL-B2</strain>
    </source>
</reference>
<keyword evidence="2" id="KW-0732">Signal</keyword>
<proteinExistence type="predicted"/>
<feature type="signal peptide" evidence="2">
    <location>
        <begin position="1"/>
        <end position="18"/>
    </location>
</feature>
<dbReference type="Gene3D" id="2.60.40.420">
    <property type="entry name" value="Cupredoxins - blue copper proteins"/>
    <property type="match status" value="1"/>
</dbReference>
<feature type="chain" id="PRO_5046938067" description="Cytochrome C oxidase subunit II" evidence="2">
    <location>
        <begin position="19"/>
        <end position="143"/>
    </location>
</feature>